<dbReference type="Pfam" id="PF09339">
    <property type="entry name" value="HTH_IclR"/>
    <property type="match status" value="1"/>
</dbReference>
<reference evidence="3 4" key="2">
    <citation type="journal article" date="2016" name="J. Biotechnol.">
        <title>Complete genome sequence of Arthrobacter alpinus ERGS4:06, a yellow pigmented bacterium tolerant to cold and radiations isolated from Sikkim Himalaya.</title>
        <authorList>
            <person name="Kumar R."/>
            <person name="Singh D."/>
            <person name="Swarnkar M.K."/>
            <person name="Singh A.K."/>
            <person name="Kumar S."/>
        </authorList>
    </citation>
    <scope>NUCLEOTIDE SEQUENCE [LARGE SCALE GENOMIC DNA]</scope>
    <source>
        <strain evidence="3 4">ERGS4:06</strain>
    </source>
</reference>
<feature type="domain" description="HTH iclR-type" evidence="2">
    <location>
        <begin position="38"/>
        <end position="80"/>
    </location>
</feature>
<sequence>MRESDIEAVFGQLREISRRSTARSRSIETTLTFVEDSLLRFIAASDGARATDIASAFALNRSTVSRQINTLITMGLVQYREQHEYQEHERQDQAVRGTVPNGELNPDPNHAPSPASSGRGRILALTESGEVQLATSTRVHQSVVKDRLAGWSDPEIATFAAALTRYNEVD</sequence>
<evidence type="ECO:0000313" key="3">
    <source>
        <dbReference type="EMBL" id="ALO66379.1"/>
    </source>
</evidence>
<accession>A0A0S2LYU3</accession>
<dbReference type="GO" id="GO:0006355">
    <property type="term" value="P:regulation of DNA-templated transcription"/>
    <property type="evidence" value="ECO:0007669"/>
    <property type="project" value="InterPro"/>
</dbReference>
<dbReference type="InterPro" id="IPR005471">
    <property type="entry name" value="Tscrpt_reg_IclR_N"/>
</dbReference>
<dbReference type="Proteomes" id="UP000059574">
    <property type="component" value="Chromosome"/>
</dbReference>
<dbReference type="Gene3D" id="1.10.10.10">
    <property type="entry name" value="Winged helix-like DNA-binding domain superfamily/Winged helix DNA-binding domain"/>
    <property type="match status" value="2"/>
</dbReference>
<dbReference type="InterPro" id="IPR036388">
    <property type="entry name" value="WH-like_DNA-bd_sf"/>
</dbReference>
<dbReference type="InterPro" id="IPR036390">
    <property type="entry name" value="WH_DNA-bd_sf"/>
</dbReference>
<dbReference type="AlphaFoldDB" id="A0A0S2LYU3"/>
<proteinExistence type="predicted"/>
<protein>
    <recommendedName>
        <fullName evidence="2">HTH iclR-type domain-containing protein</fullName>
    </recommendedName>
</protein>
<evidence type="ECO:0000256" key="1">
    <source>
        <dbReference type="SAM" id="MobiDB-lite"/>
    </source>
</evidence>
<evidence type="ECO:0000313" key="4">
    <source>
        <dbReference type="Proteomes" id="UP000059574"/>
    </source>
</evidence>
<dbReference type="SUPFAM" id="SSF46785">
    <property type="entry name" value="Winged helix' DNA-binding domain"/>
    <property type="match status" value="2"/>
</dbReference>
<feature type="compositionally biased region" description="Basic and acidic residues" evidence="1">
    <location>
        <begin position="84"/>
        <end position="93"/>
    </location>
</feature>
<organism evidence="3 4">
    <name type="scientific">Arthrobacter alpinus</name>
    <dbReference type="NCBI Taxonomy" id="656366"/>
    <lineage>
        <taxon>Bacteria</taxon>
        <taxon>Bacillati</taxon>
        <taxon>Actinomycetota</taxon>
        <taxon>Actinomycetes</taxon>
        <taxon>Micrococcales</taxon>
        <taxon>Micrococcaceae</taxon>
        <taxon>Arthrobacter</taxon>
    </lineage>
</organism>
<name>A0A0S2LYU3_9MICC</name>
<gene>
    <name evidence="3" type="ORF">AS189_07600</name>
</gene>
<dbReference type="GO" id="GO:0003677">
    <property type="term" value="F:DNA binding"/>
    <property type="evidence" value="ECO:0007669"/>
    <property type="project" value="InterPro"/>
</dbReference>
<dbReference type="EMBL" id="CP013200">
    <property type="protein sequence ID" value="ALO66379.1"/>
    <property type="molecule type" value="Genomic_DNA"/>
</dbReference>
<reference evidence="4" key="1">
    <citation type="submission" date="2015-11" db="EMBL/GenBank/DDBJ databases">
        <authorList>
            <person name="Kumar R."/>
            <person name="Singh D."/>
            <person name="Swarnkar M.K."/>
            <person name="Singh A.K."/>
            <person name="Kumar S."/>
        </authorList>
    </citation>
    <scope>NUCLEOTIDE SEQUENCE [LARGE SCALE GENOMIC DNA]</scope>
    <source>
        <strain evidence="4">ERGS4:06</strain>
    </source>
</reference>
<feature type="region of interest" description="Disordered" evidence="1">
    <location>
        <begin position="84"/>
        <end position="119"/>
    </location>
</feature>
<evidence type="ECO:0000259" key="2">
    <source>
        <dbReference type="Pfam" id="PF09339"/>
    </source>
</evidence>